<evidence type="ECO:0000313" key="1">
    <source>
        <dbReference type="EMBL" id="CAB4241224.1"/>
    </source>
</evidence>
<proteinExistence type="predicted"/>
<dbReference type="EMBL" id="LR797823">
    <property type="protein sequence ID" value="CAB4241224.1"/>
    <property type="molecule type" value="Genomic_DNA"/>
</dbReference>
<name>A0A6J5TAI2_9CAUD</name>
<protein>
    <submittedName>
        <fullName evidence="1">Uncharacterized protein</fullName>
    </submittedName>
</protein>
<gene>
    <name evidence="1" type="ORF">UFOVP67_6</name>
</gene>
<sequence>MSSIDLSKDKAVSYTLCQDDKLYTSTLWSSYDGVDFSVEDKTTRVQLASGRLRHEEVSSLITLLAQSQI</sequence>
<organism evidence="1">
    <name type="scientific">uncultured Caudovirales phage</name>
    <dbReference type="NCBI Taxonomy" id="2100421"/>
    <lineage>
        <taxon>Viruses</taxon>
        <taxon>Duplodnaviria</taxon>
        <taxon>Heunggongvirae</taxon>
        <taxon>Uroviricota</taxon>
        <taxon>Caudoviricetes</taxon>
        <taxon>Peduoviridae</taxon>
        <taxon>Maltschvirus</taxon>
        <taxon>Maltschvirus maltsch</taxon>
    </lineage>
</organism>
<reference evidence="1" key="1">
    <citation type="submission" date="2020-05" db="EMBL/GenBank/DDBJ databases">
        <authorList>
            <person name="Chiriac C."/>
            <person name="Salcher M."/>
            <person name="Ghai R."/>
            <person name="Kavagutti S V."/>
        </authorList>
    </citation>
    <scope>NUCLEOTIDE SEQUENCE</scope>
</reference>
<accession>A0A6J5TAI2</accession>